<name>A0A1I2L7V3_9BACL</name>
<organism evidence="1 2">
    <name type="scientific">Planifilum fulgidum</name>
    <dbReference type="NCBI Taxonomy" id="201973"/>
    <lineage>
        <taxon>Bacteria</taxon>
        <taxon>Bacillati</taxon>
        <taxon>Bacillota</taxon>
        <taxon>Bacilli</taxon>
        <taxon>Bacillales</taxon>
        <taxon>Thermoactinomycetaceae</taxon>
        <taxon>Planifilum</taxon>
    </lineage>
</organism>
<accession>A0A1I2L7V3</accession>
<reference evidence="1 2" key="1">
    <citation type="submission" date="2016-10" db="EMBL/GenBank/DDBJ databases">
        <authorList>
            <person name="de Groot N.N."/>
        </authorList>
    </citation>
    <scope>NUCLEOTIDE SEQUENCE [LARGE SCALE GENOMIC DNA]</scope>
    <source>
        <strain evidence="1 2">DSM 44945</strain>
    </source>
</reference>
<dbReference type="OrthoDB" id="2417886at2"/>
<dbReference type="AlphaFoldDB" id="A0A1I2L7V3"/>
<dbReference type="Pfam" id="PF07307">
    <property type="entry name" value="HEPPP_synt_1"/>
    <property type="match status" value="1"/>
</dbReference>
<gene>
    <name evidence="1" type="ORF">SAMN04488025_104144</name>
</gene>
<protein>
    <submittedName>
        <fullName evidence="1">Heptaprenyl diphosphate synthase (HEPPP synthase) subunit 1</fullName>
    </submittedName>
</protein>
<dbReference type="GO" id="GO:0009234">
    <property type="term" value="P:menaquinone biosynthetic process"/>
    <property type="evidence" value="ECO:0007669"/>
    <property type="project" value="InterPro"/>
</dbReference>
<dbReference type="Gene3D" id="1.20.120.1450">
    <property type="match status" value="1"/>
</dbReference>
<dbReference type="InterPro" id="IPR009920">
    <property type="entry name" value="HEPPP_synth_su1"/>
</dbReference>
<dbReference type="EMBL" id="FOOK01000004">
    <property type="protein sequence ID" value="SFF75404.1"/>
    <property type="molecule type" value="Genomic_DNA"/>
</dbReference>
<proteinExistence type="predicted"/>
<sequence>MSIHGEMDRVIGEIAARTRDPFVERHIGRPKTSAFFVKMLYLLLKSFSLPSERIRLHCVATTLLQMGLDLHERVSVGPERAEQGMRSRQLFVLAGDYFSSLFYRLLAERGEIRTISRLSEAVCEVNEAKMELYALSDGRQVSPPTYLGLIRRIRGNLPSALSDLFHDGKRSDNPWRELAPDLTVLDWLADADAEYPGAAPAFASGELRLELIRSLLASVRREAAAVAHPEVRRELLRMIGERFDSYLTEPLAREG</sequence>
<keyword evidence="2" id="KW-1185">Reference proteome</keyword>
<dbReference type="Proteomes" id="UP000198661">
    <property type="component" value="Unassembled WGS sequence"/>
</dbReference>
<dbReference type="RefSeq" id="WP_092035941.1">
    <property type="nucleotide sequence ID" value="NZ_FOOK01000004.1"/>
</dbReference>
<dbReference type="STRING" id="201973.SAMN04488025_104144"/>
<evidence type="ECO:0000313" key="1">
    <source>
        <dbReference type="EMBL" id="SFF75404.1"/>
    </source>
</evidence>
<evidence type="ECO:0000313" key="2">
    <source>
        <dbReference type="Proteomes" id="UP000198661"/>
    </source>
</evidence>